<protein>
    <recommendedName>
        <fullName evidence="7">Bardet-Biedl syndrome 2 protein homolog</fullName>
    </recommendedName>
</protein>
<dbReference type="Gene3D" id="2.130.10.10">
    <property type="entry name" value="YVTN repeat-like/Quinoprotein amine dehydrogenase"/>
    <property type="match status" value="1"/>
</dbReference>
<dbReference type="Pfam" id="PF23353">
    <property type="entry name" value="BBS2_hp"/>
    <property type="match status" value="1"/>
</dbReference>
<evidence type="ECO:0000259" key="9">
    <source>
        <dbReference type="Pfam" id="PF14781"/>
    </source>
</evidence>
<comment type="caution">
    <text evidence="15">The sequence shown here is derived from an EMBL/GenBank/DDBJ whole genome shotgun (WGS) entry which is preliminary data.</text>
</comment>
<evidence type="ECO:0000259" key="11">
    <source>
        <dbReference type="Pfam" id="PF14783"/>
    </source>
</evidence>
<dbReference type="GO" id="GO:0016020">
    <property type="term" value="C:membrane"/>
    <property type="evidence" value="ECO:0007669"/>
    <property type="project" value="TreeGrafter"/>
</dbReference>
<dbReference type="InterPro" id="IPR029430">
    <property type="entry name" value="BBS2_N"/>
</dbReference>
<dbReference type="Pfam" id="PF14782">
    <property type="entry name" value="BBS2_GAE"/>
    <property type="match status" value="1"/>
</dbReference>
<dbReference type="Pfam" id="PF23350">
    <property type="entry name" value="BBS2_pf"/>
    <property type="match status" value="1"/>
</dbReference>
<sequence>MLVPVFTLKLNQKINPRMVTIGHFDGVHPCLTCGTTAGKVFIHNPHSRSQRGGRIEIGADQDITLLNINQSVSAVNAGQLDPNKQNDVLVVGTQTNLLVYDVDNNSDLFYKDTPDGTNAILIGTLGTIENPMVVIGGNCSLQGYDMEGNDTFWTVTGDNVCSLALTDFDDDGYYELIVGSEDFDIRVFREDEIISEMTETETITSLCSMIDSKFGYGLANGTVGVYDRQTRLWRIKSKNHAVTIKAYDLNGDGVPELLTGWSNGKVDARSDRTGEVVFKDTFSQAVAGIVCGDYHMDGTDVLICCSIDGEVRGYKPATGEAKGTLMDTNIEQETVRDLSQRKQNLLLELRNYEENQKAAKLSRPSGMGELDQHQMGIIPANTQLQTSLSVNTGSEKEKPHVELAIATTNDTLIKAVLIFAEGIFDGETHVVHPTVNNLSNSIKIPIFPPKNVPIDLHIKAFVGYKTSSQFHVFELTRQLPRFSMYSLTTDNIPEPKSSVTFTINERINRVVLWINQNFLLQDDYATSGSLEVKFLSLRSTGSLIFRMESSGQVVLKMDDMDTAGDVIQALCLALNIEDLPSTADFPDDMEHLHEILVKVDEFNSARQRLTAEMADHSNLIRSLVVRAEDARLMGDMHNMRSGYMELYNLNRDLINGYKIRCNNHEELLSCLRTVNQMIQKAGRLRAGKYKTKVVNDCRAAIKNNNINTLFKIIKSGMA</sequence>
<accession>A0AAD9JI57</accession>
<organism evidence="15 16">
    <name type="scientific">Paralvinella palmiformis</name>
    <dbReference type="NCBI Taxonomy" id="53620"/>
    <lineage>
        <taxon>Eukaryota</taxon>
        <taxon>Metazoa</taxon>
        <taxon>Spiralia</taxon>
        <taxon>Lophotrochozoa</taxon>
        <taxon>Annelida</taxon>
        <taxon>Polychaeta</taxon>
        <taxon>Sedentaria</taxon>
        <taxon>Canalipalpata</taxon>
        <taxon>Terebellida</taxon>
        <taxon>Terebelliformia</taxon>
        <taxon>Alvinellidae</taxon>
        <taxon>Paralvinella</taxon>
    </lineage>
</organism>
<keyword evidence="16" id="KW-1185">Reference proteome</keyword>
<dbReference type="InterPro" id="IPR016616">
    <property type="entry name" value="Bardet-Biedl_syndrome_2_prot"/>
</dbReference>
<dbReference type="InterPro" id="IPR011047">
    <property type="entry name" value="Quinoprotein_ADH-like_sf"/>
</dbReference>
<dbReference type="PANTHER" id="PTHR32465:SF0">
    <property type="entry name" value="BARDET-BIEDL SYNDROME 2 PROTEIN"/>
    <property type="match status" value="1"/>
</dbReference>
<keyword evidence="6 7" id="KW-0966">Cell projection</keyword>
<feature type="domain" description="BBS2 GAE" evidence="10">
    <location>
        <begin position="396"/>
        <end position="482"/>
    </location>
</feature>
<dbReference type="InterPro" id="IPR029333">
    <property type="entry name" value="BBS2_GAE_dom"/>
</dbReference>
<evidence type="ECO:0000256" key="1">
    <source>
        <dbReference type="ARBA" id="ARBA00004138"/>
    </source>
</evidence>
<comment type="subcellular location">
    <subcellularLocation>
        <location evidence="1">Cell projection</location>
        <location evidence="1">Cilium</location>
    </subcellularLocation>
    <subcellularLocation>
        <location evidence="2">Cytoplasm</location>
        <location evidence="2">Cytoskeleton</location>
    </subcellularLocation>
</comment>
<evidence type="ECO:0000256" key="4">
    <source>
        <dbReference type="ARBA" id="ARBA00023069"/>
    </source>
</evidence>
<dbReference type="InterPro" id="IPR055379">
    <property type="entry name" value="BBS2_pf_dom"/>
</dbReference>
<dbReference type="FunFam" id="2.130.10.10:FF:000967">
    <property type="entry name" value="Bardet-Biedl syndrome 2 protein homolog"/>
    <property type="match status" value="1"/>
</dbReference>
<evidence type="ECO:0000256" key="2">
    <source>
        <dbReference type="ARBA" id="ARBA00004245"/>
    </source>
</evidence>
<evidence type="ECO:0000259" key="14">
    <source>
        <dbReference type="Pfam" id="PF23353"/>
    </source>
</evidence>
<dbReference type="PANTHER" id="PTHR32465">
    <property type="entry name" value="BARDET-BIEDL SYNDROME 2 PROTEIN"/>
    <property type="match status" value="1"/>
</dbReference>
<dbReference type="GO" id="GO:0036064">
    <property type="term" value="C:ciliary basal body"/>
    <property type="evidence" value="ECO:0007669"/>
    <property type="project" value="TreeGrafter"/>
</dbReference>
<dbReference type="Proteomes" id="UP001208570">
    <property type="component" value="Unassembled WGS sequence"/>
</dbReference>
<feature type="domain" description="BBS2 hairpin" evidence="14">
    <location>
        <begin position="586"/>
        <end position="683"/>
    </location>
</feature>
<evidence type="ECO:0000259" key="13">
    <source>
        <dbReference type="Pfam" id="PF23351"/>
    </source>
</evidence>
<keyword evidence="8" id="KW-0175">Coiled coil</keyword>
<feature type="domain" description="BBS2 platform" evidence="12">
    <location>
        <begin position="489"/>
        <end position="571"/>
    </location>
</feature>
<evidence type="ECO:0000313" key="15">
    <source>
        <dbReference type="EMBL" id="KAK2153466.1"/>
    </source>
</evidence>
<dbReference type="PIRSF" id="PIRSF013684">
    <property type="entry name" value="BBS2"/>
    <property type="match status" value="1"/>
</dbReference>
<keyword evidence="3 7" id="KW-0963">Cytoplasm</keyword>
<feature type="domain" description="Ciliary BBSome complex subunit 2 N-terminal" evidence="9">
    <location>
        <begin position="20"/>
        <end position="123"/>
    </location>
</feature>
<dbReference type="GO" id="GO:1905515">
    <property type="term" value="P:non-motile cilium assembly"/>
    <property type="evidence" value="ECO:0007669"/>
    <property type="project" value="InterPro"/>
</dbReference>
<dbReference type="Pfam" id="PF14781">
    <property type="entry name" value="BBS2_N"/>
    <property type="match status" value="1"/>
</dbReference>
<evidence type="ECO:0000256" key="8">
    <source>
        <dbReference type="SAM" id="Coils"/>
    </source>
</evidence>
<dbReference type="Pfam" id="PF23351">
    <property type="entry name" value="BBS2_CtH"/>
    <property type="match status" value="1"/>
</dbReference>
<reference evidence="15" key="1">
    <citation type="journal article" date="2023" name="Mol. Biol. Evol.">
        <title>Third-Generation Sequencing Reveals the Adaptive Role of the Epigenome in Three Deep-Sea Polychaetes.</title>
        <authorList>
            <person name="Perez M."/>
            <person name="Aroh O."/>
            <person name="Sun Y."/>
            <person name="Lan Y."/>
            <person name="Juniper S.K."/>
            <person name="Young C.R."/>
            <person name="Angers B."/>
            <person name="Qian P.Y."/>
        </authorList>
    </citation>
    <scope>NUCLEOTIDE SEQUENCE</scope>
    <source>
        <strain evidence="15">P08H-3</strain>
    </source>
</reference>
<dbReference type="Pfam" id="PF14783">
    <property type="entry name" value="BBS2_Mid"/>
    <property type="match status" value="1"/>
</dbReference>
<dbReference type="GO" id="GO:0031514">
    <property type="term" value="C:motile cilium"/>
    <property type="evidence" value="ECO:0007669"/>
    <property type="project" value="TreeGrafter"/>
</dbReference>
<proteinExistence type="predicted"/>
<dbReference type="SUPFAM" id="SSF50998">
    <property type="entry name" value="Quinoprotein alcohol dehydrogenase-like"/>
    <property type="match status" value="1"/>
</dbReference>
<dbReference type="InterPro" id="IPR055381">
    <property type="entry name" value="BBS2_CtH_dom"/>
</dbReference>
<dbReference type="InterPro" id="IPR029429">
    <property type="entry name" value="BBS2_Mid"/>
</dbReference>
<dbReference type="InterPro" id="IPR055380">
    <property type="entry name" value="BBS2_hp_dom"/>
</dbReference>
<evidence type="ECO:0000259" key="10">
    <source>
        <dbReference type="Pfam" id="PF14782"/>
    </source>
</evidence>
<evidence type="ECO:0000259" key="12">
    <source>
        <dbReference type="Pfam" id="PF23350"/>
    </source>
</evidence>
<feature type="domain" description="BBS2 C-terminal helix bundle" evidence="13">
    <location>
        <begin position="688"/>
        <end position="714"/>
    </location>
</feature>
<evidence type="ECO:0000256" key="5">
    <source>
        <dbReference type="ARBA" id="ARBA00023212"/>
    </source>
</evidence>
<dbReference type="GO" id="GO:0043005">
    <property type="term" value="C:neuron projection"/>
    <property type="evidence" value="ECO:0007669"/>
    <property type="project" value="TreeGrafter"/>
</dbReference>
<evidence type="ECO:0000256" key="3">
    <source>
        <dbReference type="ARBA" id="ARBA00022490"/>
    </source>
</evidence>
<keyword evidence="4 7" id="KW-0969">Cilium</keyword>
<dbReference type="GO" id="GO:0034464">
    <property type="term" value="C:BBSome"/>
    <property type="evidence" value="ECO:0007669"/>
    <property type="project" value="UniProtKB-UniRule"/>
</dbReference>
<dbReference type="EMBL" id="JAODUP010000296">
    <property type="protein sequence ID" value="KAK2153466.1"/>
    <property type="molecule type" value="Genomic_DNA"/>
</dbReference>
<dbReference type="AlphaFoldDB" id="A0AAD9JI57"/>
<feature type="domain" description="Ciliary BBSome complex subunit 2 middle region" evidence="11">
    <location>
        <begin position="162"/>
        <end position="269"/>
    </location>
</feature>
<dbReference type="InterPro" id="IPR015943">
    <property type="entry name" value="WD40/YVTN_repeat-like_dom_sf"/>
</dbReference>
<name>A0AAD9JI57_9ANNE</name>
<evidence type="ECO:0000256" key="7">
    <source>
        <dbReference type="PIRNR" id="PIRNR013684"/>
    </source>
</evidence>
<feature type="coiled-coil region" evidence="8">
    <location>
        <begin position="335"/>
        <end position="362"/>
    </location>
</feature>
<evidence type="ECO:0000256" key="6">
    <source>
        <dbReference type="ARBA" id="ARBA00023273"/>
    </source>
</evidence>
<evidence type="ECO:0000313" key="16">
    <source>
        <dbReference type="Proteomes" id="UP001208570"/>
    </source>
</evidence>
<keyword evidence="5 7" id="KW-0206">Cytoskeleton</keyword>
<gene>
    <name evidence="15" type="ORF">LSH36_296g04045</name>
</gene>